<protein>
    <recommendedName>
        <fullName evidence="3">CCHC-type domain-containing protein</fullName>
    </recommendedName>
</protein>
<dbReference type="OrthoDB" id="2492515at2759"/>
<reference evidence="1" key="1">
    <citation type="submission" date="2019-10" db="EMBL/GenBank/DDBJ databases">
        <title>Conservation and host-specific expression of non-tandemly repeated heterogenous ribosome RNA gene in arbuscular mycorrhizal fungi.</title>
        <authorList>
            <person name="Maeda T."/>
            <person name="Kobayashi Y."/>
            <person name="Nakagawa T."/>
            <person name="Ezawa T."/>
            <person name="Yamaguchi K."/>
            <person name="Bino T."/>
            <person name="Nishimoto Y."/>
            <person name="Shigenobu S."/>
            <person name="Kawaguchi M."/>
        </authorList>
    </citation>
    <scope>NUCLEOTIDE SEQUENCE</scope>
    <source>
        <strain evidence="1">HR1</strain>
    </source>
</reference>
<dbReference type="EMBL" id="BLAL01000011">
    <property type="protein sequence ID" value="GES74304.1"/>
    <property type="molecule type" value="Genomic_DNA"/>
</dbReference>
<comment type="caution">
    <text evidence="1">The sequence shown here is derived from an EMBL/GenBank/DDBJ whole genome shotgun (WGS) entry which is preliminary data.</text>
</comment>
<name>A0A8H3KT10_9GLOM</name>
<accession>A0A8H3KT10</accession>
<evidence type="ECO:0000313" key="2">
    <source>
        <dbReference type="Proteomes" id="UP000615446"/>
    </source>
</evidence>
<organism evidence="1 2">
    <name type="scientific">Rhizophagus clarus</name>
    <dbReference type="NCBI Taxonomy" id="94130"/>
    <lineage>
        <taxon>Eukaryota</taxon>
        <taxon>Fungi</taxon>
        <taxon>Fungi incertae sedis</taxon>
        <taxon>Mucoromycota</taxon>
        <taxon>Glomeromycotina</taxon>
        <taxon>Glomeromycetes</taxon>
        <taxon>Glomerales</taxon>
        <taxon>Glomeraceae</taxon>
        <taxon>Rhizophagus</taxon>
    </lineage>
</organism>
<evidence type="ECO:0008006" key="3">
    <source>
        <dbReference type="Google" id="ProtNLM"/>
    </source>
</evidence>
<evidence type="ECO:0000313" key="1">
    <source>
        <dbReference type="EMBL" id="GES74304.1"/>
    </source>
</evidence>
<gene>
    <name evidence="1" type="ORF">RCL2_000179000</name>
</gene>
<proteinExistence type="predicted"/>
<dbReference type="AlphaFoldDB" id="A0A8H3KT10"/>
<dbReference type="Proteomes" id="UP000615446">
    <property type="component" value="Unassembled WGS sequence"/>
</dbReference>
<sequence length="250" mass="27162">MPDNIDNTTIIDNNNEVSDDFYIIDNPNAIKDILSISVNHSITIKNNSSTIQMLITILQERLTSASSTISPPIVSTSPLNVSAIASPSPPVSTYGSLSDSISSLSSSLPLDSSVTSSSITPLTTLISSISPIFSISPISSNPPISLNPAPSSNLNFICTSEGVALSSRTNWIAPIGSYKDPCYLCEYYGHGFNTCPNIQQNYRGRCCRCWVSPHESKDCHLRKGEKVPIPFKKNFLKPADLIKFFGRIEE</sequence>